<dbReference type="SUPFAM" id="SSF81383">
    <property type="entry name" value="F-box domain"/>
    <property type="match status" value="1"/>
</dbReference>
<accession>A0A5C3NBR1</accession>
<dbReference type="EMBL" id="ML213505">
    <property type="protein sequence ID" value="TFK54783.1"/>
    <property type="molecule type" value="Genomic_DNA"/>
</dbReference>
<dbReference type="STRING" id="5364.A0A5C3NBR1"/>
<evidence type="ECO:0000313" key="4">
    <source>
        <dbReference type="Proteomes" id="UP000305948"/>
    </source>
</evidence>
<dbReference type="Gene3D" id="3.80.10.10">
    <property type="entry name" value="Ribonuclease Inhibitor"/>
    <property type="match status" value="1"/>
</dbReference>
<dbReference type="CDD" id="cd09917">
    <property type="entry name" value="F-box_SF"/>
    <property type="match status" value="1"/>
</dbReference>
<feature type="domain" description="F-box" evidence="2">
    <location>
        <begin position="38"/>
        <end position="82"/>
    </location>
</feature>
<feature type="compositionally biased region" description="Low complexity" evidence="1">
    <location>
        <begin position="24"/>
        <end position="34"/>
    </location>
</feature>
<dbReference type="InterPro" id="IPR036047">
    <property type="entry name" value="F-box-like_dom_sf"/>
</dbReference>
<dbReference type="InterPro" id="IPR001810">
    <property type="entry name" value="F-box_dom"/>
</dbReference>
<dbReference type="AlphaFoldDB" id="A0A5C3NBR1"/>
<reference evidence="3 4" key="1">
    <citation type="journal article" date="2019" name="Nat. Ecol. Evol.">
        <title>Megaphylogeny resolves global patterns of mushroom evolution.</title>
        <authorList>
            <person name="Varga T."/>
            <person name="Krizsan K."/>
            <person name="Foldi C."/>
            <person name="Dima B."/>
            <person name="Sanchez-Garcia M."/>
            <person name="Sanchez-Ramirez S."/>
            <person name="Szollosi G.J."/>
            <person name="Szarkandi J.G."/>
            <person name="Papp V."/>
            <person name="Albert L."/>
            <person name="Andreopoulos W."/>
            <person name="Angelini C."/>
            <person name="Antonin V."/>
            <person name="Barry K.W."/>
            <person name="Bougher N.L."/>
            <person name="Buchanan P."/>
            <person name="Buyck B."/>
            <person name="Bense V."/>
            <person name="Catcheside P."/>
            <person name="Chovatia M."/>
            <person name="Cooper J."/>
            <person name="Damon W."/>
            <person name="Desjardin D."/>
            <person name="Finy P."/>
            <person name="Geml J."/>
            <person name="Haridas S."/>
            <person name="Hughes K."/>
            <person name="Justo A."/>
            <person name="Karasinski D."/>
            <person name="Kautmanova I."/>
            <person name="Kiss B."/>
            <person name="Kocsube S."/>
            <person name="Kotiranta H."/>
            <person name="LaButti K.M."/>
            <person name="Lechner B.E."/>
            <person name="Liimatainen K."/>
            <person name="Lipzen A."/>
            <person name="Lukacs Z."/>
            <person name="Mihaltcheva S."/>
            <person name="Morgado L.N."/>
            <person name="Niskanen T."/>
            <person name="Noordeloos M.E."/>
            <person name="Ohm R.A."/>
            <person name="Ortiz-Santana B."/>
            <person name="Ovrebo C."/>
            <person name="Racz N."/>
            <person name="Riley R."/>
            <person name="Savchenko A."/>
            <person name="Shiryaev A."/>
            <person name="Soop K."/>
            <person name="Spirin V."/>
            <person name="Szebenyi C."/>
            <person name="Tomsovsky M."/>
            <person name="Tulloss R.E."/>
            <person name="Uehling J."/>
            <person name="Grigoriev I.V."/>
            <person name="Vagvolgyi C."/>
            <person name="Papp T."/>
            <person name="Martin F.M."/>
            <person name="Miettinen O."/>
            <person name="Hibbett D.S."/>
            <person name="Nagy L.G."/>
        </authorList>
    </citation>
    <scope>NUCLEOTIDE SEQUENCE [LARGE SCALE GENOMIC DNA]</scope>
    <source>
        <strain evidence="3 4">OMC1185</strain>
    </source>
</reference>
<organism evidence="3 4">
    <name type="scientific">Heliocybe sulcata</name>
    <dbReference type="NCBI Taxonomy" id="5364"/>
    <lineage>
        <taxon>Eukaryota</taxon>
        <taxon>Fungi</taxon>
        <taxon>Dikarya</taxon>
        <taxon>Basidiomycota</taxon>
        <taxon>Agaricomycotina</taxon>
        <taxon>Agaricomycetes</taxon>
        <taxon>Gloeophyllales</taxon>
        <taxon>Gloeophyllaceae</taxon>
        <taxon>Heliocybe</taxon>
    </lineage>
</organism>
<evidence type="ECO:0000256" key="1">
    <source>
        <dbReference type="SAM" id="MobiDB-lite"/>
    </source>
</evidence>
<dbReference type="Pfam" id="PF12937">
    <property type="entry name" value="F-box-like"/>
    <property type="match status" value="1"/>
</dbReference>
<dbReference type="InterPro" id="IPR032675">
    <property type="entry name" value="LRR_dom_sf"/>
</dbReference>
<evidence type="ECO:0000313" key="3">
    <source>
        <dbReference type="EMBL" id="TFK54783.1"/>
    </source>
</evidence>
<protein>
    <recommendedName>
        <fullName evidence="2">F-box domain-containing protein</fullName>
    </recommendedName>
</protein>
<sequence length="456" mass="52321">MASSLGSKSARAADNDSDTEKHQQSPSSQGQDSDWCGIESLPTELLLKITEHIAEDIDDLRSCCLVSHRWLECARPLLYHTANISEEKHLLRWHNLIKSCPVIGMQYLRTVQFTPWMPDDWPKSFPDLGPLPKVTRLDWTSNLGHHVQVDNQLRGFLNSLSSVTELSLSGAFRNSGELAVMLASFPRLTSLRIDSLVYRERDIYDDVNYMGPGLEKLEIMYPHFHGYDDIVQWLMRGRESLHTRKLTVRMDALWDSTIQKLIDSSADSLESLSLIPKDEQAELNKTYISEPLPRLRHIEFKTFESFREAGVWTSLHFIMQFIDHMPIAPTVTTMQLGFYVANEDSLDTLFEDMDWEEIVQEHLDRSFPGIRRVIVEIETDMDCGDEEFREGYEQYVGDRLLLLGKETKVVWNDASARRLRASKGKAKVDSGRLEKFRKLWEAFVAADGGETFLSDG</sequence>
<dbReference type="SUPFAM" id="SSF52047">
    <property type="entry name" value="RNI-like"/>
    <property type="match status" value="1"/>
</dbReference>
<proteinExistence type="predicted"/>
<evidence type="ECO:0000259" key="2">
    <source>
        <dbReference type="Pfam" id="PF12937"/>
    </source>
</evidence>
<dbReference type="OrthoDB" id="2788229at2759"/>
<keyword evidence="4" id="KW-1185">Reference proteome</keyword>
<feature type="compositionally biased region" description="Basic and acidic residues" evidence="1">
    <location>
        <begin position="11"/>
        <end position="23"/>
    </location>
</feature>
<dbReference type="Proteomes" id="UP000305948">
    <property type="component" value="Unassembled WGS sequence"/>
</dbReference>
<gene>
    <name evidence="3" type="ORF">OE88DRAFT_1732085</name>
</gene>
<feature type="region of interest" description="Disordered" evidence="1">
    <location>
        <begin position="1"/>
        <end position="35"/>
    </location>
</feature>
<name>A0A5C3NBR1_9AGAM</name>